<dbReference type="Proteomes" id="UP000273500">
    <property type="component" value="Unassembled WGS sequence"/>
</dbReference>
<dbReference type="PANTHER" id="PTHR46796">
    <property type="entry name" value="HTH-TYPE TRANSCRIPTIONAL ACTIVATOR RHAS-RELATED"/>
    <property type="match status" value="1"/>
</dbReference>
<dbReference type="Pfam" id="PF12833">
    <property type="entry name" value="HTH_18"/>
    <property type="match status" value="1"/>
</dbReference>
<dbReference type="PANTHER" id="PTHR46796:SF13">
    <property type="entry name" value="HTH-TYPE TRANSCRIPTIONAL ACTIVATOR RHAS"/>
    <property type="match status" value="1"/>
</dbReference>
<evidence type="ECO:0000256" key="3">
    <source>
        <dbReference type="ARBA" id="ARBA00023163"/>
    </source>
</evidence>
<dbReference type="Gene3D" id="1.10.10.60">
    <property type="entry name" value="Homeodomain-like"/>
    <property type="match status" value="1"/>
</dbReference>
<accession>A0A428KLX5</accession>
<dbReference type="InterPro" id="IPR009057">
    <property type="entry name" value="Homeodomain-like_sf"/>
</dbReference>
<dbReference type="AlphaFoldDB" id="A0A428KLX5"/>
<dbReference type="InterPro" id="IPR018060">
    <property type="entry name" value="HTH_AraC"/>
</dbReference>
<evidence type="ECO:0000259" key="4">
    <source>
        <dbReference type="PROSITE" id="PS01124"/>
    </source>
</evidence>
<feature type="domain" description="HTH araC/xylS-type" evidence="4">
    <location>
        <begin position="164"/>
        <end position="262"/>
    </location>
</feature>
<dbReference type="SMART" id="SM00342">
    <property type="entry name" value="HTH_ARAC"/>
    <property type="match status" value="1"/>
</dbReference>
<dbReference type="SUPFAM" id="SSF46689">
    <property type="entry name" value="Homeodomain-like"/>
    <property type="match status" value="1"/>
</dbReference>
<dbReference type="Pfam" id="PF20240">
    <property type="entry name" value="DUF6597"/>
    <property type="match status" value="1"/>
</dbReference>
<gene>
    <name evidence="5" type="ORF">EI291_15895</name>
</gene>
<organism evidence="5 6">
    <name type="scientific">Hymenobacter rigui</name>
    <dbReference type="NCBI Taxonomy" id="334424"/>
    <lineage>
        <taxon>Bacteria</taxon>
        <taxon>Pseudomonadati</taxon>
        <taxon>Bacteroidota</taxon>
        <taxon>Cytophagia</taxon>
        <taxon>Cytophagales</taxon>
        <taxon>Hymenobacteraceae</taxon>
        <taxon>Hymenobacter</taxon>
    </lineage>
</organism>
<evidence type="ECO:0000256" key="1">
    <source>
        <dbReference type="ARBA" id="ARBA00023015"/>
    </source>
</evidence>
<dbReference type="GO" id="GO:0003700">
    <property type="term" value="F:DNA-binding transcription factor activity"/>
    <property type="evidence" value="ECO:0007669"/>
    <property type="project" value="InterPro"/>
</dbReference>
<dbReference type="InterPro" id="IPR050204">
    <property type="entry name" value="AraC_XylS_family_regulators"/>
</dbReference>
<keyword evidence="6" id="KW-1185">Reference proteome</keyword>
<dbReference type="InterPro" id="IPR046532">
    <property type="entry name" value="DUF6597"/>
</dbReference>
<protein>
    <submittedName>
        <fullName evidence="5">AraC family transcriptional regulator</fullName>
    </submittedName>
</protein>
<evidence type="ECO:0000313" key="6">
    <source>
        <dbReference type="Proteomes" id="UP000273500"/>
    </source>
</evidence>
<comment type="caution">
    <text evidence="5">The sequence shown here is derived from an EMBL/GenBank/DDBJ whole genome shotgun (WGS) entry which is preliminary data.</text>
</comment>
<sequence length="276" mass="31448">MLLNEIKPAAHLAEVVRLYRLIDFRFPAGTHIPPKHYSPRPEQCLQFYPRDPETVRYPGSGPGIGGTPAVLTGQHTLLSTRQVGADFLSVQVVFQPGGLYRLLGLPMTELVNQYLDAEQVLGPGVREVCEQLAAAPSYAAMVRVVEQFLTRLLRRARPAPPGLDQVTRLMLHENAPASVDWFARESCLCHRQFDRRFRERVGIAPKQFLQIVRFDRAYRLKNRCPQLDWLSVALYCGYHDYQHLAKDYKELTGYTPVQFWALDNQAPERAFGEAET</sequence>
<dbReference type="EMBL" id="RWIT01000009">
    <property type="protein sequence ID" value="RSK47394.1"/>
    <property type="molecule type" value="Genomic_DNA"/>
</dbReference>
<dbReference type="RefSeq" id="WP_125422084.1">
    <property type="nucleotide sequence ID" value="NZ_RWIT01000009.1"/>
</dbReference>
<keyword evidence="1" id="KW-0805">Transcription regulation</keyword>
<keyword evidence="3" id="KW-0804">Transcription</keyword>
<proteinExistence type="predicted"/>
<keyword evidence="2" id="KW-0238">DNA-binding</keyword>
<evidence type="ECO:0000256" key="2">
    <source>
        <dbReference type="ARBA" id="ARBA00023125"/>
    </source>
</evidence>
<reference evidence="5 6" key="1">
    <citation type="submission" date="2018-12" db="EMBL/GenBank/DDBJ databases">
        <authorList>
            <person name="Feng G."/>
            <person name="Zhu H."/>
        </authorList>
    </citation>
    <scope>NUCLEOTIDE SEQUENCE [LARGE SCALE GENOMIC DNA]</scope>
    <source>
        <strain evidence="5 6">KCTC 12533</strain>
    </source>
</reference>
<evidence type="ECO:0000313" key="5">
    <source>
        <dbReference type="EMBL" id="RSK47394.1"/>
    </source>
</evidence>
<dbReference type="GO" id="GO:0043565">
    <property type="term" value="F:sequence-specific DNA binding"/>
    <property type="evidence" value="ECO:0007669"/>
    <property type="project" value="InterPro"/>
</dbReference>
<dbReference type="PROSITE" id="PS01124">
    <property type="entry name" value="HTH_ARAC_FAMILY_2"/>
    <property type="match status" value="1"/>
</dbReference>
<dbReference type="OrthoDB" id="635259at2"/>
<name>A0A428KLX5_9BACT</name>